<evidence type="ECO:0000313" key="4">
    <source>
        <dbReference type="EMBL" id="QEG20471.1"/>
    </source>
</evidence>
<feature type="compositionally biased region" description="Polar residues" evidence="1">
    <location>
        <begin position="306"/>
        <end position="317"/>
    </location>
</feature>
<sequence>MNPGEIAALTAAVLWTFSSMLWGQVKIPAFTLNACKNVIGCVFIVLHILCVWLIFGTFEFTTNPFDWGWLTLSGLVGIVAGDTLYFRCLQILGPRRALLIACASPLFATMLGYQFLEQQIGLVVLSGILLTVLGVATVVSDRRANVEAPGLLPGNFEVGVALGLLGAVCQAVGGLFSTLGMKGDCGALEATMIRLLIAAIASVVMLMAQWKTRKSFASTFRFEYLKFIVPATAIGTWLGIWLSQIAYKYADLAVAQTLISTCPLFAIPVVWILFGHKATRLAIVGTIVALVGVAMTVQKKEDPTDPVQQQDFDQQSGKVMYSDETWSVSQTPLAERKNW</sequence>
<proteinExistence type="predicted"/>
<keyword evidence="5" id="KW-1185">Reference proteome</keyword>
<keyword evidence="2" id="KW-0472">Membrane</keyword>
<gene>
    <name evidence="4" type="ORF">MFFC18_03190</name>
</gene>
<feature type="transmembrane region" description="Helical" evidence="2">
    <location>
        <begin position="37"/>
        <end position="55"/>
    </location>
</feature>
<dbReference type="OrthoDB" id="166783at2"/>
<protein>
    <submittedName>
        <fullName evidence="4">EamA-like transporter family protein</fullName>
    </submittedName>
</protein>
<feature type="transmembrane region" description="Helical" evidence="2">
    <location>
        <begin position="67"/>
        <end position="85"/>
    </location>
</feature>
<dbReference type="STRING" id="980251.GCA_001642875_02497"/>
<reference evidence="4 5" key="1">
    <citation type="submission" date="2019-08" db="EMBL/GenBank/DDBJ databases">
        <title>Deep-cultivation of Planctomycetes and their phenomic and genomic characterization uncovers novel biology.</title>
        <authorList>
            <person name="Wiegand S."/>
            <person name="Jogler M."/>
            <person name="Boedeker C."/>
            <person name="Pinto D."/>
            <person name="Vollmers J."/>
            <person name="Rivas-Marin E."/>
            <person name="Kohn T."/>
            <person name="Peeters S.H."/>
            <person name="Heuer A."/>
            <person name="Rast P."/>
            <person name="Oberbeckmann S."/>
            <person name="Bunk B."/>
            <person name="Jeske O."/>
            <person name="Meyerdierks A."/>
            <person name="Storesund J.E."/>
            <person name="Kallscheuer N."/>
            <person name="Luecker S."/>
            <person name="Lage O.M."/>
            <person name="Pohl T."/>
            <person name="Merkel B.J."/>
            <person name="Hornburger P."/>
            <person name="Mueller R.-W."/>
            <person name="Bruemmer F."/>
            <person name="Labrenz M."/>
            <person name="Spormann A.M."/>
            <person name="Op den Camp H."/>
            <person name="Overmann J."/>
            <person name="Amann R."/>
            <person name="Jetten M.S.M."/>
            <person name="Mascher T."/>
            <person name="Medema M.H."/>
            <person name="Devos D.P."/>
            <person name="Kaster A.-K."/>
            <person name="Ovreas L."/>
            <person name="Rohde M."/>
            <person name="Galperin M.Y."/>
            <person name="Jogler C."/>
        </authorList>
    </citation>
    <scope>NUCLEOTIDE SEQUENCE [LARGE SCALE GENOMIC DNA]</scope>
    <source>
        <strain evidence="4 5">FC18</strain>
    </source>
</reference>
<keyword evidence="2" id="KW-1133">Transmembrane helix</keyword>
<accession>A0A5B9PBG5</accession>
<feature type="transmembrane region" description="Helical" evidence="2">
    <location>
        <begin position="253"/>
        <end position="274"/>
    </location>
</feature>
<evidence type="ECO:0000256" key="2">
    <source>
        <dbReference type="SAM" id="Phobius"/>
    </source>
</evidence>
<dbReference type="GO" id="GO:0016020">
    <property type="term" value="C:membrane"/>
    <property type="evidence" value="ECO:0007669"/>
    <property type="project" value="InterPro"/>
</dbReference>
<dbReference type="PANTHER" id="PTHR22911:SF137">
    <property type="entry name" value="SOLUTE CARRIER FAMILY 35 MEMBER G2-RELATED"/>
    <property type="match status" value="1"/>
</dbReference>
<keyword evidence="2" id="KW-0812">Transmembrane</keyword>
<dbReference type="SUPFAM" id="SSF103481">
    <property type="entry name" value="Multidrug resistance efflux transporter EmrE"/>
    <property type="match status" value="2"/>
</dbReference>
<feature type="transmembrane region" description="Helical" evidence="2">
    <location>
        <begin position="224"/>
        <end position="247"/>
    </location>
</feature>
<feature type="domain" description="EamA" evidence="3">
    <location>
        <begin position="159"/>
        <end position="297"/>
    </location>
</feature>
<evidence type="ECO:0000313" key="5">
    <source>
        <dbReference type="Proteomes" id="UP000322214"/>
    </source>
</evidence>
<evidence type="ECO:0000259" key="3">
    <source>
        <dbReference type="Pfam" id="PF00892"/>
    </source>
</evidence>
<feature type="transmembrane region" description="Helical" evidence="2">
    <location>
        <begin position="160"/>
        <end position="180"/>
    </location>
</feature>
<dbReference type="InterPro" id="IPR037185">
    <property type="entry name" value="EmrE-like"/>
</dbReference>
<dbReference type="KEGG" id="mff:MFFC18_03190"/>
<feature type="transmembrane region" description="Helical" evidence="2">
    <location>
        <begin position="97"/>
        <end position="116"/>
    </location>
</feature>
<feature type="transmembrane region" description="Helical" evidence="2">
    <location>
        <begin position="122"/>
        <end position="139"/>
    </location>
</feature>
<dbReference type="Pfam" id="PF00892">
    <property type="entry name" value="EamA"/>
    <property type="match status" value="2"/>
</dbReference>
<feature type="transmembrane region" description="Helical" evidence="2">
    <location>
        <begin position="192"/>
        <end position="212"/>
    </location>
</feature>
<dbReference type="PANTHER" id="PTHR22911">
    <property type="entry name" value="ACYL-MALONYL CONDENSING ENZYME-RELATED"/>
    <property type="match status" value="1"/>
</dbReference>
<feature type="transmembrane region" description="Helical" evidence="2">
    <location>
        <begin position="281"/>
        <end position="298"/>
    </location>
</feature>
<organism evidence="4 5">
    <name type="scientific">Mariniblastus fucicola</name>
    <dbReference type="NCBI Taxonomy" id="980251"/>
    <lineage>
        <taxon>Bacteria</taxon>
        <taxon>Pseudomonadati</taxon>
        <taxon>Planctomycetota</taxon>
        <taxon>Planctomycetia</taxon>
        <taxon>Pirellulales</taxon>
        <taxon>Pirellulaceae</taxon>
        <taxon>Mariniblastus</taxon>
    </lineage>
</organism>
<feature type="region of interest" description="Disordered" evidence="1">
    <location>
        <begin position="302"/>
        <end position="339"/>
    </location>
</feature>
<dbReference type="RefSeq" id="WP_075084908.1">
    <property type="nucleotide sequence ID" value="NZ_CP042912.1"/>
</dbReference>
<feature type="transmembrane region" description="Helical" evidence="2">
    <location>
        <begin position="6"/>
        <end position="25"/>
    </location>
</feature>
<name>A0A5B9PBG5_9BACT</name>
<dbReference type="AlphaFoldDB" id="A0A5B9PBG5"/>
<dbReference type="InterPro" id="IPR000620">
    <property type="entry name" value="EamA_dom"/>
</dbReference>
<dbReference type="EMBL" id="CP042912">
    <property type="protein sequence ID" value="QEG20471.1"/>
    <property type="molecule type" value="Genomic_DNA"/>
</dbReference>
<feature type="domain" description="EamA" evidence="3">
    <location>
        <begin position="3"/>
        <end position="139"/>
    </location>
</feature>
<dbReference type="Proteomes" id="UP000322214">
    <property type="component" value="Chromosome"/>
</dbReference>
<evidence type="ECO:0000256" key="1">
    <source>
        <dbReference type="SAM" id="MobiDB-lite"/>
    </source>
</evidence>